<evidence type="ECO:0000256" key="2">
    <source>
        <dbReference type="ARBA" id="ARBA00022087"/>
    </source>
</evidence>
<dbReference type="GO" id="GO:0032259">
    <property type="term" value="P:methylation"/>
    <property type="evidence" value="ECO:0007669"/>
    <property type="project" value="UniProtKB-KW"/>
</dbReference>
<evidence type="ECO:0000256" key="18">
    <source>
        <dbReference type="ARBA" id="ARBA00022953"/>
    </source>
</evidence>
<keyword evidence="4" id="KW-0489">Methyltransferase</keyword>
<evidence type="ECO:0000256" key="13">
    <source>
        <dbReference type="ARBA" id="ARBA00022806"/>
    </source>
</evidence>
<feature type="transmembrane region" description="Helical" evidence="27">
    <location>
        <begin position="1751"/>
        <end position="1772"/>
    </location>
</feature>
<keyword evidence="25" id="KW-0175">Coiled coil</keyword>
<sequence length="5089" mass="590665">MSYYDIAFKDNLVIQRDQKLASEATYIMAYTIWFPAFIMTMALSVKIYQNVPNPLSGPLADNLLKRLVQKIHFFFTRKNYYYQEPVFTRDESRITVFMTPDFVRIDHTNLIGYCNKCNLFGHTTSTSRHTNVIDALILAKICKIRSYNNQTRCIKAYTVHNIKAFDKNPKAFFDLFGTPITKIPSKYALAPKHTLVNLTTIETNLGTIYINNTIENPHLGYIAYENQEQLDTSIATLSMVMENLMVYTTLAVPDVTSMNLLKCEEEPVFTNNIDLTLAIQAEHKDNHTNWLLKAKKKDNKESAESAAETSPRTKNGHVKNGKETQQKPTEKSNPQLKPQTTLLQNTLAKSNNRQRKGHYLTFGPTFMTMLCVIGLIQPGLTICTQYLPQRENDFIPCKYVSNLTSEYVQYHYYHVTQQACFTVNSDQYTDLVRLNMEHPHIALPVIEPKPLDNYILEAFRGVLPYDTIIYSKFSTLQDLQILMDIYDYDYEKVLFLEEDAKSLPMDYKGKIVQTLLEQDSFVCELPKCILFTGLNDTTTDINIKITERLSRRIPHAPSGLPVKVDPACTHKCYCKIEEESVKPQEIVKPTLVEPPTEFYLNTRYFQQYELRLLDDFSNNLFQYNNYTLTRTVYKADTCYVKEPATDFCLYDPALFATRRVVNKFGNHLECGINHKFCEDMQLEFAPQHLTTPTVQDCDPLYTFLKEYKMDGMPTNMIKKAIKDMHNTPTGITLVKHNHTTMDVMKLAEFMQYCINKNNNYTVTARSFFFDYPDVSSLNKFLHNFTATTNVVLINGANGIPCEKAEAYNPFTDYYGKTKSTNTIFLFVHYITTPIERTSSHHIYEWYARCPKLTQTKARNLARNMVFNLLDLPTDYSFKTPPIRKIVSENVYVHYKDMFYNTVKHYTSYFTAKFNQKHETVKDYILETGTIITDLTLDTYNALLNMILYRYRNFNNFIVDMTQNYNNQHPQRQDFYHQSKRAFDEGKICEFLYHSDTMVLYLDCVKDSLDKIYVYNLRYGLDVNEFHMYELKMPFTRYTMGELSTAIGFQYKGENYHYFRHLYTNPGEYALTIRKKELEFCKSEIIPTPAFTPEQPLTCYPYITGFQALDHTINDFGIHLLFYIMASSMVVAIAVNIRDNSYVMVGKLFYVFLNTVAPWMITPNFPGSRFISWIYGKISVTNTSCELVLTVCILIVTFVDVFAYCIQFGKFMRNDFNRYVLVHVTLIFECVYVSYYILIPHLFTGYGMITAIIVTYLSYYNYKRQLPNYLQSTVPLAVAHQDWVNYRNTTREKTDEAAKAQIRRLMNVNITEVDSNKLRECVYLAACYQHTVSNPTFNPRHALHIPSVSTSIMFARDSEVMSTIQNQSNTTIKNHSAASNPSVPHLALNLPVTINPLITFSTGKYDSSLRGAIVNGYIYIQRHLFGETKKQFELCYNNGAGLDKCKNLERSKYDIDSAEIIGTLIRIPLINKDSVPKIVVHPNPLTYTGPITLYLSKYDVELQKPVLCMHTGFVEEGHHDIKTVFGDCGGMLFTQEGQLLGLHCAGSDDVSFQDIATGKPNIWTSYKTQHPSEIMITLDSKINLQNPENYDFSSRTVIYTHPLRSIRATLETLQFLTNPTNTPIAYDNRLWSDFRISAEDYKRCGYNVDYKTFVNNFKTYTTTLINGTRSFESCIKYGITDKNTTYRNKSKISYNYVPNPFESKSTILDNTLDLVYVFIYMFTQTHPMFYVAAFMIILVMILKINLKYKTALISFLCIMPHLYIDHYFGLIYLPLKIRKSIMEYLKITTTAVATIYTSKALALRNQNLKIAKKLATELGTKKNLCIHLNTLLKCIKPYPAFNNLTQVINEIDDLMAKWDDTYDAEKRLNQYIDEIYKLYPVLFVVFERTESYDEQIKIILSYINETGHFDLNGFEINYDEKEHTTQIIEQNEELQKLQLRLNTQKVSLNKLKNMNSKFDPSTINNANIAELVRYLMIGSTPDTLDRELLTMATEKLVQHIKAIRIDTECDTDLVALLSEIYKHKDHITQAFLTSNAKDQNFVMNNLVRVIAQFNRQINAQAQQKYVEARRIELERKKESRVIMEQNNRIRKMQRQNQSIASAILHMVHACFANRFMLDTDLKNESLKIIKALIDTNLELDPTEAEHQYLSTRMNNQAITTNFTTLSTVLWTGNGYQKVPSMCGAKEFVCTKQHNHGYFNCTMEIKDDWYAHVNECEKCKRYYQQNKHPRCGAIYSAETKRYPTLANFINRYRSCSHCLPCTQCLSIREANCNIECYHPNDNQIIQNQAFLTPVNVKADSLVYSYVDQENGDINAVYNGRIWLMRRTNPIIPPPNRYRLISNLKVRTYDPEGYYYISDVCPTDLDLLYSMINQLQIKLQERTSIHNEAIIEEEPTITPIVQQKYTAPLNGVMLSELREKHRYLLLLKIKPNYEHIYHELVHELEVLNLPIHVCHITYESPTLTNHATMYINYEQVWREKITGDNIVKISKHIQSLITTPMDFQHGHVQLSRNSNVARYHQLSTKDRYTIDISCNKTSVTYIPNGKVINVKIKPLIEKEYRIYERLYNLNSELFLTKHTLKEHPTTNYLLRHDLTALSLADLYGVVKSENWKPLYDTLPQITYHQIPKELVLQIEKHTSAPQHTCCLLCRRFLAELGLLLHKLNKQVFSTTTTILRYYNFVLTSDNVDLNGILDYEDYVEIEEEHDIEIKEQLRKMQPYYHTLYSIYEHTGMYFISQPIYDRAIENHDDLIQRYEEVIENIRTLTLDSKFEDTVLYRPTIQHFAEYMKLDHYAVKPEPLWKIYDTIKSPKIEIPGIDNVAIIIKPTRPFQDYVELNHENIKKFDGLTYCKINHRELYNIQDILCNLPPEATIQELYIVDHPFEIESYQHMLKVNLNIWLASMYDANVNLSHFDSINYERTKQVSFPVVGTLDATNLHDCEICQDMIPPDIKSVYDIGSCTHAKAQLEDYKSPRKINPLVEFDTALLEHGTFTPENDYAYTMKTKPDHLIDLELKSYLDKSGLTALIPPLNPNPIIHDPDKTFSSAYYIKTPSEASIQEDLEMFNQNTAAAVSPTVYLMATELLHQLLTETVLASDGNKNCPMRPSDVPIRNKHKSSGTPYRKYGDSEFMRELYGEHRDALVYHKRHSADQALTLVINKVAISTKHRDRTILAININKSEAGRSLFRWFLDKIKYTANTGGPILIGLIAQYGGWDKLYKNLYKDSPAENPETAPHVLLGGKDYPKWDRRISNMLQLTTTNIFFNMIDQLQQYQHNNATPSETWHEYMSETTQILYDYLVFGNKLYQKPGGVTSGNSRTADGNSFLHLLIDMYALIVQLIQSVPENVDIEAPLRSQLCKIALTVIPSDYLEDPQLRSTDILTSIRTRVAKGAYLSDDGLIVIDTRLIRYDDFMAESHMISKYLIANNKHKYHMDPIQRKAREFLSQDTFDFGDMSYPLPEFGRIYSAMLLSDNKNTLDPQINITRLLSLYAYLYIYYFKYAEQPTQNYIKLLDAIRKYIDERLETTEDQFLDCIKIPDLQDVELDLKNCDMFENFDHLWGFDLSDAYIEYLHKYKHRYPKLSIFKRQILEQYEQAKLVNKNILHNKGTYVTYNCYVCGENAHITCALCERVFCNSKDSTHGSHIEQHLQYSGHNSLYLNCKTVKCRHCYVTDINNLYTAGKDMYYCLVHKPTQSVKLLNNNVNEKLPPNLYLCITDSRPVPFYERCYENYTAIHPDYPVTYNNFMSLIQQYLYQDYTLPQNQLANRIRVRLQLSSYGIVRPYHQLIMQLTKIESKVIDASVVDIPITPTNSLEIGTCYIEVPQVTKLDQHSTYSYLLGNREVNFTPTYFRLSNKTTHIWQTDVQIPTSCTYIRQRRLNTLSAILRNTTQHVPEFTRLLMSWNQQLPIAARPFIEFIPTFRIPAQPTVAENINILLNELNVKRFKIMFGGPGTGKSHTLSILVNHLHEKGFKILIYTPSHQSANALLHKIASIMRKRNIQNPGLTRIVTDGMKEELKPNPYITYRASMLDKDRICVTTIQSFSTVQHVKDVDLVILDEFSLTSDNYLLTGLSHLKPSTRVLFSGDPRQLSGVDETRKTLKPCFHTLINYYTEIYPKEVHVLKYHFRCHPLIFKYFKDQYYADKDMECKTLAEDRIIRPLKPISTVKILDPHYKNLGVVLNQDETDKVLDILVLITQTISLHASYEFQPTTAIICSYKSQLQNFQALQQQKILPEYVKLSTIDSAQGDEFDIVILCLSQINNFTLNPNRFNVAISRAKSVLFITVPPIDKSPHFQYKDTYNKLLETEQFEYYKIYNEGSSKILLLDSPTTLRNKATFINIRNLAGDTHKLQTTFPINIVMSDYIFFDSEFLNPLENRQEPVMLSYGFTHENNKRRIAGIPMRYVKNKFNILTPIQYNFVDNDNPLTSTYSCNWLKHKDPSQFRHLSFSVKVGIKNNTTVELRHMLNYCIDNTHVKPVIVTWAGASDHCFLKANTLYPPISQMCNVTIKCKSPPIYASPQGCHTYFLCSHHAQTLKEQINITHFVNLEIIDLKVEKNVKTNETTMNVIHNGNHKLTIGLQNLTSNSLKDCHAFYCNTRHAPITPHDPLDDALMTQCLFHSIVRTKFEEIVYEEKANVAAFISMDYRLRNFNPEMCKLRRELQEYWYKKYSATTKTHCNMGCGKDKLTHALHNIDILQGKDPQNNMNTHTCNSEEHIYFDSHWYKTDSFKKPSYIFSDINNDHYYNLGTTGLSLYLNSRLAKYIHCFNPVQGTDVFKTEFYDSTCSETRETENFVIKDTTSIPDCIIHSSTDACAQNFKSFVCTNHIGQIDIISKISQATHYGYSFVKVTPTTIHNQSNLKRAPPTWDHTTLQIPGYEIRTPQSVGHMQMKALGILSMLQDSMLFTTKTKLKPNMPIIHPGAAGHYGQTALANEFKKHLKQNHIINIDPRLKQENTTNFKKTLKEMLNIGYPTEIIISDIHNNKVEWITELCEYTNKYLLETGTLIFKITSRGATEQALELLQKLSEQFTYMRVCNLNAVTRSSELWVVFANKRKPTVQGWMPHELRNELRKHWYSMTQNIITPIQRHRIGTFGYSPK</sequence>
<keyword evidence="3" id="KW-0696">RNA-directed RNA polymerase</keyword>
<dbReference type="InterPro" id="IPR045055">
    <property type="entry name" value="DNA2/NAM7-like"/>
</dbReference>
<feature type="active site" evidence="24">
    <location>
        <position position="4479"/>
    </location>
</feature>
<protein>
    <recommendedName>
        <fullName evidence="2">Replicase polyprotein 1ab</fullName>
    </recommendedName>
    <alternativeName>
        <fullName evidence="21">ORF1ab polyprotein</fullName>
    </alternativeName>
</protein>
<evidence type="ECO:0000256" key="6">
    <source>
        <dbReference type="ARBA" id="ARBA00022679"/>
    </source>
</evidence>
<dbReference type="SUPFAM" id="SSF56672">
    <property type="entry name" value="DNA/RNA polymerases"/>
    <property type="match status" value="1"/>
</dbReference>
<dbReference type="Pfam" id="PF13087">
    <property type="entry name" value="AAA_12"/>
    <property type="match status" value="1"/>
</dbReference>
<feature type="compositionally biased region" description="Basic and acidic residues" evidence="26">
    <location>
        <begin position="320"/>
        <end position="330"/>
    </location>
</feature>
<keyword evidence="13" id="KW-0347">Helicase</keyword>
<dbReference type="PANTHER" id="PTHR10887:SF495">
    <property type="entry name" value="HELICASE SENATAXIN ISOFORM X1-RELATED"/>
    <property type="match status" value="1"/>
</dbReference>
<keyword evidence="6" id="KW-0808">Transferase</keyword>
<dbReference type="InterPro" id="IPR027417">
    <property type="entry name" value="P-loop_NTPase"/>
</dbReference>
<dbReference type="InterPro" id="IPR041679">
    <property type="entry name" value="DNA2/NAM7-like_C"/>
</dbReference>
<evidence type="ECO:0000256" key="17">
    <source>
        <dbReference type="ARBA" id="ARBA00022840"/>
    </source>
</evidence>
<dbReference type="Gene3D" id="3.40.50.300">
    <property type="entry name" value="P-loop containing nucleotide triphosphate hydrolases"/>
    <property type="match status" value="2"/>
</dbReference>
<keyword evidence="12" id="KW-0378">Hydrolase</keyword>
<evidence type="ECO:0000256" key="20">
    <source>
        <dbReference type="ARBA" id="ARBA00023136"/>
    </source>
</evidence>
<evidence type="ECO:0000256" key="12">
    <source>
        <dbReference type="ARBA" id="ARBA00022801"/>
    </source>
</evidence>
<evidence type="ECO:0000256" key="25">
    <source>
        <dbReference type="SAM" id="Coils"/>
    </source>
</evidence>
<evidence type="ECO:0000313" key="31">
    <source>
        <dbReference type="Proteomes" id="UP000273912"/>
    </source>
</evidence>
<dbReference type="InterPro" id="IPR046436">
    <property type="entry name" value="NIV_EXON"/>
</dbReference>
<comment type="catalytic activity">
    <reaction evidence="22">
        <text>ATP + H2O = ADP + phosphate + H(+)</text>
        <dbReference type="Rhea" id="RHEA:13065"/>
        <dbReference type="ChEBI" id="CHEBI:15377"/>
        <dbReference type="ChEBI" id="CHEBI:15378"/>
        <dbReference type="ChEBI" id="CHEBI:30616"/>
        <dbReference type="ChEBI" id="CHEBI:43474"/>
        <dbReference type="ChEBI" id="CHEBI:456216"/>
        <dbReference type="EC" id="3.6.4.13"/>
    </reaction>
</comment>
<dbReference type="InterPro" id="IPR046438">
    <property type="entry name" value="NIV_2_O_MTASE"/>
</dbReference>
<keyword evidence="7 27" id="KW-0812">Transmembrane</keyword>
<dbReference type="InterPro" id="IPR043502">
    <property type="entry name" value="DNA/RNA_pol_sf"/>
</dbReference>
<evidence type="ECO:0000256" key="24">
    <source>
        <dbReference type="PROSITE-ProRule" id="PRU01298"/>
    </source>
</evidence>
<dbReference type="GO" id="GO:0003724">
    <property type="term" value="F:RNA helicase activity"/>
    <property type="evidence" value="ECO:0007669"/>
    <property type="project" value="UniProtKB-EC"/>
</dbReference>
<feature type="active site" evidence="24">
    <location>
        <position position="4362"/>
    </location>
</feature>
<evidence type="ECO:0000256" key="10">
    <source>
        <dbReference type="ARBA" id="ARBA00022741"/>
    </source>
</evidence>
<feature type="transmembrane region" description="Helical" evidence="27">
    <location>
        <begin position="27"/>
        <end position="48"/>
    </location>
</feature>
<evidence type="ECO:0000256" key="1">
    <source>
        <dbReference type="ARBA" id="ARBA00004370"/>
    </source>
</evidence>
<keyword evidence="10" id="KW-0547">Nucleotide-binding</keyword>
<dbReference type="RefSeq" id="YP_009666293.1">
    <property type="nucleotide sequence ID" value="NC_043488.1"/>
</dbReference>
<keyword evidence="14" id="KW-0788">Thiol protease</keyword>
<keyword evidence="18" id="KW-0693">Viral RNA replication</keyword>
<evidence type="ECO:0000259" key="28">
    <source>
        <dbReference type="PROSITE" id="PS51953"/>
    </source>
</evidence>
<evidence type="ECO:0000256" key="16">
    <source>
        <dbReference type="ARBA" id="ARBA00022839"/>
    </source>
</evidence>
<reference evidence="30 31" key="1">
    <citation type="journal article" date="2016" name="Genome Announc.">
        <title>Novel Viruses Isolated from Mosquitoes in Pantanal, Brazil.</title>
        <authorList>
            <person name="Pauvolid-Correa A."/>
            <person name="Solberg O."/>
            <person name="Couto-Lima D."/>
            <person name="Nogueira R.M."/>
            <person name="Langevin S."/>
            <person name="Komar N."/>
        </authorList>
    </citation>
    <scope>NUCLEOTIDE SEQUENCE [LARGE SCALE GENOMIC DNA]</scope>
    <source>
        <strain evidence="30 31">BrMS-MQ10</strain>
    </source>
</reference>
<keyword evidence="19 27" id="KW-1133">Transmembrane helix</keyword>
<proteinExistence type="predicted"/>
<evidence type="ECO:0000256" key="21">
    <source>
        <dbReference type="ARBA" id="ARBA00029611"/>
    </source>
</evidence>
<keyword evidence="15" id="KW-0862">Zinc</keyword>
<keyword evidence="20 27" id="KW-0472">Membrane</keyword>
<dbReference type="InterPro" id="IPR009003">
    <property type="entry name" value="Peptidase_S1_PA"/>
</dbReference>
<evidence type="ECO:0000256" key="15">
    <source>
        <dbReference type="ARBA" id="ARBA00022833"/>
    </source>
</evidence>
<keyword evidence="11" id="KW-0688">Ribosomal frameshifting</keyword>
<keyword evidence="5" id="KW-0645">Protease</keyword>
<feature type="region of interest" description="Disordered" evidence="26">
    <location>
        <begin position="3095"/>
        <end position="3117"/>
    </location>
</feature>
<dbReference type="GO" id="GO:0004197">
    <property type="term" value="F:cysteine-type endopeptidase activity"/>
    <property type="evidence" value="ECO:0007669"/>
    <property type="project" value="InterPro"/>
</dbReference>
<evidence type="ECO:0000256" key="9">
    <source>
        <dbReference type="ARBA" id="ARBA00022722"/>
    </source>
</evidence>
<dbReference type="EMBL" id="KT966495">
    <property type="protein sequence ID" value="ANW72259.2"/>
    <property type="molecule type" value="Genomic_RNA"/>
</dbReference>
<dbReference type="KEGG" id="vg:40526530"/>
<dbReference type="GO" id="GO:0000175">
    <property type="term" value="F:3'-5'-RNA exonuclease activity"/>
    <property type="evidence" value="ECO:0007669"/>
    <property type="project" value="InterPro"/>
</dbReference>
<dbReference type="GeneID" id="40526530"/>
<evidence type="ECO:0000256" key="23">
    <source>
        <dbReference type="ARBA" id="ARBA00047995"/>
    </source>
</evidence>
<dbReference type="GO" id="GO:0001147">
    <property type="term" value="F:transcription termination site sequence-specific DNA binding"/>
    <property type="evidence" value="ECO:0007669"/>
    <property type="project" value="TreeGrafter"/>
</dbReference>
<evidence type="ECO:0000256" key="26">
    <source>
        <dbReference type="SAM" id="MobiDB-lite"/>
    </source>
</evidence>
<evidence type="ECO:0000256" key="5">
    <source>
        <dbReference type="ARBA" id="ARBA00022670"/>
    </source>
</evidence>
<dbReference type="GO" id="GO:0006508">
    <property type="term" value="P:proteolysis"/>
    <property type="evidence" value="ECO:0007669"/>
    <property type="project" value="UniProtKB-KW"/>
</dbReference>
<feature type="transmembrane region" description="Helical" evidence="27">
    <location>
        <begin position="1147"/>
        <end position="1166"/>
    </location>
</feature>
<evidence type="ECO:0000256" key="27">
    <source>
        <dbReference type="SAM" id="Phobius"/>
    </source>
</evidence>
<dbReference type="GO" id="GO:0003968">
    <property type="term" value="F:RNA-directed RNA polymerase activity"/>
    <property type="evidence" value="ECO:0007669"/>
    <property type="project" value="UniProtKB-KW"/>
</dbReference>
<keyword evidence="8" id="KW-0548">Nucleotidyltransferase</keyword>
<dbReference type="GO" id="GO:0003678">
    <property type="term" value="F:DNA helicase activity"/>
    <property type="evidence" value="ECO:0007669"/>
    <property type="project" value="UniProtKB-EC"/>
</dbReference>
<evidence type="ECO:0000259" key="29">
    <source>
        <dbReference type="PROSITE" id="PS51955"/>
    </source>
</evidence>
<dbReference type="GO" id="GO:0005524">
    <property type="term" value="F:ATP binding"/>
    <property type="evidence" value="ECO:0007669"/>
    <property type="project" value="UniProtKB-KW"/>
</dbReference>
<dbReference type="InterPro" id="IPR033777">
    <property type="entry name" value="Peptidase_C107"/>
</dbReference>
<evidence type="ECO:0000256" key="7">
    <source>
        <dbReference type="ARBA" id="ARBA00022692"/>
    </source>
</evidence>
<evidence type="ECO:0000256" key="4">
    <source>
        <dbReference type="ARBA" id="ARBA00022603"/>
    </source>
</evidence>
<feature type="active site" evidence="24">
    <location>
        <position position="4602"/>
    </location>
</feature>
<dbReference type="SUPFAM" id="SSF52540">
    <property type="entry name" value="P-loop containing nucleoside triphosphate hydrolases"/>
    <property type="match status" value="1"/>
</dbReference>
<organism evidence="30 31">
    <name type="scientific">Kadiweu virus</name>
    <dbReference type="NCBI Taxonomy" id="1795438"/>
    <lineage>
        <taxon>Viruses</taxon>
        <taxon>Riboviria</taxon>
        <taxon>Orthornavirae</taxon>
        <taxon>Pisuviricota</taxon>
        <taxon>Pisoniviricetes</taxon>
        <taxon>Nidovirales</taxon>
        <taxon>Mesnidovirineae</taxon>
        <taxon>Mesoniviridae</taxon>
        <taxon>Hexponivirinae</taxon>
        <taxon>Alphamesonivirus</taxon>
        <taxon>Kadilivirus</taxon>
        <taxon>Alphamesonivirus kadiweuorum</taxon>
    </lineage>
</organism>
<dbReference type="SUPFAM" id="SSF50494">
    <property type="entry name" value="Trypsin-like serine proteases"/>
    <property type="match status" value="1"/>
</dbReference>
<dbReference type="GO" id="GO:0016020">
    <property type="term" value="C:membrane"/>
    <property type="evidence" value="ECO:0007669"/>
    <property type="project" value="UniProtKB-SubCell"/>
</dbReference>
<evidence type="ECO:0000313" key="30">
    <source>
        <dbReference type="EMBL" id="ANW72259.2"/>
    </source>
</evidence>
<comment type="subcellular location">
    <subcellularLocation>
        <location evidence="1">Membrane</location>
    </subcellularLocation>
</comment>
<keyword evidence="17" id="KW-0067">ATP-binding</keyword>
<dbReference type="Proteomes" id="UP000273912">
    <property type="component" value="Segment"/>
</dbReference>
<dbReference type="GO" id="GO:0004483">
    <property type="term" value="F:methyltransferase cap1 activity"/>
    <property type="evidence" value="ECO:0007669"/>
    <property type="project" value="InterPro"/>
</dbReference>
<gene>
    <name evidence="30" type="primary">orf1</name>
</gene>
<evidence type="ECO:0000256" key="8">
    <source>
        <dbReference type="ARBA" id="ARBA00022695"/>
    </source>
</evidence>
<dbReference type="PROSITE" id="PS51953">
    <property type="entry name" value="NIV_EXON"/>
    <property type="match status" value="1"/>
</dbReference>
<keyword evidence="16 24" id="KW-0269">Exonuclease</keyword>
<evidence type="ECO:0000256" key="19">
    <source>
        <dbReference type="ARBA" id="ARBA00022989"/>
    </source>
</evidence>
<accession>A0A1B1X401</accession>
<keyword evidence="31" id="KW-1185">Reference proteome</keyword>
<feature type="transmembrane region" description="Helical" evidence="27">
    <location>
        <begin position="1115"/>
        <end position="1135"/>
    </location>
</feature>
<feature type="domain" description="ExoN" evidence="28">
    <location>
        <begin position="4351"/>
        <end position="4619"/>
    </location>
</feature>
<feature type="transmembrane region" description="Helical" evidence="27">
    <location>
        <begin position="1186"/>
        <end position="1205"/>
    </location>
</feature>
<feature type="region of interest" description="Disordered" evidence="26">
    <location>
        <begin position="296"/>
        <end position="339"/>
    </location>
</feature>
<evidence type="ECO:0000256" key="14">
    <source>
        <dbReference type="ARBA" id="ARBA00022807"/>
    </source>
</evidence>
<feature type="transmembrane region" description="Helical" evidence="27">
    <location>
        <begin position="1217"/>
        <end position="1236"/>
    </location>
</feature>
<feature type="active site" evidence="24">
    <location>
        <position position="4360"/>
    </location>
</feature>
<evidence type="ECO:0000256" key="22">
    <source>
        <dbReference type="ARBA" id="ARBA00047984"/>
    </source>
</evidence>
<dbReference type="GO" id="GO:0006369">
    <property type="term" value="P:termination of RNA polymerase II transcription"/>
    <property type="evidence" value="ECO:0007669"/>
    <property type="project" value="TreeGrafter"/>
</dbReference>
<comment type="catalytic activity">
    <reaction evidence="23">
        <text>ATP + H2O = ADP + phosphate + H(+)</text>
        <dbReference type="Rhea" id="RHEA:13065"/>
        <dbReference type="ChEBI" id="CHEBI:15377"/>
        <dbReference type="ChEBI" id="CHEBI:15378"/>
        <dbReference type="ChEBI" id="CHEBI:30616"/>
        <dbReference type="ChEBI" id="CHEBI:43474"/>
        <dbReference type="ChEBI" id="CHEBI:456216"/>
        <dbReference type="EC" id="3.6.4.12"/>
    </reaction>
</comment>
<dbReference type="GO" id="GO:0075523">
    <property type="term" value="P:viral translational frameshifting"/>
    <property type="evidence" value="ECO:0007669"/>
    <property type="project" value="UniProtKB-KW"/>
</dbReference>
<evidence type="ECO:0000256" key="11">
    <source>
        <dbReference type="ARBA" id="ARBA00022758"/>
    </source>
</evidence>
<feature type="transmembrane region" description="Helical" evidence="27">
    <location>
        <begin position="1727"/>
        <end position="1745"/>
    </location>
</feature>
<feature type="domain" description="Nidovirus-type SAM-dependent 2'-O-MTase" evidence="29">
    <location>
        <begin position="4845"/>
        <end position="5089"/>
    </location>
</feature>
<dbReference type="PANTHER" id="PTHR10887">
    <property type="entry name" value="DNA2/NAM7 HELICASE FAMILY"/>
    <property type="match status" value="1"/>
</dbReference>
<dbReference type="Pfam" id="PF13604">
    <property type="entry name" value="AAA_30"/>
    <property type="match status" value="1"/>
</dbReference>
<name>A0A1B1X401_9NIDO</name>
<dbReference type="Pfam" id="PF17222">
    <property type="entry name" value="Peptidase_C107"/>
    <property type="match status" value="1"/>
</dbReference>
<feature type="active site" evidence="24">
    <location>
        <position position="4597"/>
    </location>
</feature>
<dbReference type="PROSITE" id="PS51955">
    <property type="entry name" value="NIV_2_O_MTASE"/>
    <property type="match status" value="1"/>
</dbReference>
<feature type="coiled-coil region" evidence="25">
    <location>
        <begin position="2074"/>
        <end position="2101"/>
    </location>
</feature>
<keyword evidence="9 24" id="KW-0540">Nuclease</keyword>
<dbReference type="CDD" id="cd21402">
    <property type="entry name" value="ZBD_mv_SF1_Hel-like"/>
    <property type="match status" value="1"/>
</dbReference>
<evidence type="ECO:0000256" key="3">
    <source>
        <dbReference type="ARBA" id="ARBA00022484"/>
    </source>
</evidence>
<feature type="coiled-coil region" evidence="25">
    <location>
        <begin position="1919"/>
        <end position="1953"/>
    </location>
</feature>